<gene>
    <name evidence="6" type="ORF">DPMN_036992</name>
</gene>
<reference evidence="6" key="2">
    <citation type="submission" date="2020-11" db="EMBL/GenBank/DDBJ databases">
        <authorList>
            <person name="McCartney M.A."/>
            <person name="Auch B."/>
            <person name="Kono T."/>
            <person name="Mallez S."/>
            <person name="Becker A."/>
            <person name="Gohl D.M."/>
            <person name="Silverstein K.A.T."/>
            <person name="Koren S."/>
            <person name="Bechman K.B."/>
            <person name="Herman A."/>
            <person name="Abrahante J.E."/>
            <person name="Garbe J."/>
        </authorList>
    </citation>
    <scope>NUCLEOTIDE SEQUENCE</scope>
    <source>
        <strain evidence="6">Duluth1</strain>
        <tissue evidence="6">Whole animal</tissue>
    </source>
</reference>
<keyword evidence="3" id="KW-0862">Zinc</keyword>
<dbReference type="InterPro" id="IPR013083">
    <property type="entry name" value="Znf_RING/FYVE/PHD"/>
</dbReference>
<evidence type="ECO:0000256" key="3">
    <source>
        <dbReference type="ARBA" id="ARBA00022833"/>
    </source>
</evidence>
<dbReference type="Pfam" id="PF13445">
    <property type="entry name" value="zf-RING_UBOX"/>
    <property type="match status" value="1"/>
</dbReference>
<dbReference type="GO" id="GO:0061630">
    <property type="term" value="F:ubiquitin protein ligase activity"/>
    <property type="evidence" value="ECO:0007669"/>
    <property type="project" value="TreeGrafter"/>
</dbReference>
<evidence type="ECO:0000259" key="5">
    <source>
        <dbReference type="PROSITE" id="PS50089"/>
    </source>
</evidence>
<keyword evidence="1" id="KW-0479">Metal-binding</keyword>
<proteinExistence type="predicted"/>
<dbReference type="InterPro" id="IPR051435">
    <property type="entry name" value="RING_finger_E3_ubiq-ligases"/>
</dbReference>
<name>A0A9D4MAG6_DREPO</name>
<evidence type="ECO:0000256" key="2">
    <source>
        <dbReference type="ARBA" id="ARBA00022771"/>
    </source>
</evidence>
<dbReference type="GO" id="GO:0016567">
    <property type="term" value="P:protein ubiquitination"/>
    <property type="evidence" value="ECO:0007669"/>
    <property type="project" value="TreeGrafter"/>
</dbReference>
<reference evidence="6" key="1">
    <citation type="journal article" date="2019" name="bioRxiv">
        <title>The Genome of the Zebra Mussel, Dreissena polymorpha: A Resource for Invasive Species Research.</title>
        <authorList>
            <person name="McCartney M.A."/>
            <person name="Auch B."/>
            <person name="Kono T."/>
            <person name="Mallez S."/>
            <person name="Zhang Y."/>
            <person name="Obille A."/>
            <person name="Becker A."/>
            <person name="Abrahante J.E."/>
            <person name="Garbe J."/>
            <person name="Badalamenti J.P."/>
            <person name="Herman A."/>
            <person name="Mangelson H."/>
            <person name="Liachko I."/>
            <person name="Sullivan S."/>
            <person name="Sone E.D."/>
            <person name="Koren S."/>
            <person name="Silverstein K.A.T."/>
            <person name="Beckman K.B."/>
            <person name="Gohl D.M."/>
        </authorList>
    </citation>
    <scope>NUCLEOTIDE SEQUENCE</scope>
    <source>
        <strain evidence="6">Duluth1</strain>
        <tissue evidence="6">Whole animal</tissue>
    </source>
</reference>
<dbReference type="AlphaFoldDB" id="A0A9D4MAG6"/>
<dbReference type="InterPro" id="IPR001841">
    <property type="entry name" value="Znf_RING"/>
</dbReference>
<evidence type="ECO:0000256" key="4">
    <source>
        <dbReference type="PROSITE-ProRule" id="PRU00175"/>
    </source>
</evidence>
<feature type="domain" description="RING-type" evidence="5">
    <location>
        <begin position="25"/>
        <end position="76"/>
    </location>
</feature>
<evidence type="ECO:0000256" key="1">
    <source>
        <dbReference type="ARBA" id="ARBA00022723"/>
    </source>
</evidence>
<comment type="caution">
    <text evidence="6">The sequence shown here is derived from an EMBL/GenBank/DDBJ whole genome shotgun (WGS) entry which is preliminary data.</text>
</comment>
<dbReference type="PANTHER" id="PTHR22791">
    <property type="entry name" value="RING-TYPE DOMAIN-CONTAINING PROTEIN"/>
    <property type="match status" value="1"/>
</dbReference>
<dbReference type="Gene3D" id="3.30.40.10">
    <property type="entry name" value="Zinc/RING finger domain, C3HC4 (zinc finger)"/>
    <property type="match status" value="1"/>
</dbReference>
<protein>
    <recommendedName>
        <fullName evidence="5">RING-type domain-containing protein</fullName>
    </recommendedName>
</protein>
<dbReference type="GO" id="GO:0008270">
    <property type="term" value="F:zinc ion binding"/>
    <property type="evidence" value="ECO:0007669"/>
    <property type="project" value="UniProtKB-KW"/>
</dbReference>
<organism evidence="6 7">
    <name type="scientific">Dreissena polymorpha</name>
    <name type="common">Zebra mussel</name>
    <name type="synonym">Mytilus polymorpha</name>
    <dbReference type="NCBI Taxonomy" id="45954"/>
    <lineage>
        <taxon>Eukaryota</taxon>
        <taxon>Metazoa</taxon>
        <taxon>Spiralia</taxon>
        <taxon>Lophotrochozoa</taxon>
        <taxon>Mollusca</taxon>
        <taxon>Bivalvia</taxon>
        <taxon>Autobranchia</taxon>
        <taxon>Heteroconchia</taxon>
        <taxon>Euheterodonta</taxon>
        <taxon>Imparidentia</taxon>
        <taxon>Neoheterodontei</taxon>
        <taxon>Myida</taxon>
        <taxon>Dreissenoidea</taxon>
        <taxon>Dreissenidae</taxon>
        <taxon>Dreissena</taxon>
    </lineage>
</organism>
<keyword evidence="2 4" id="KW-0863">Zinc-finger</keyword>
<dbReference type="PROSITE" id="PS00518">
    <property type="entry name" value="ZF_RING_1"/>
    <property type="match status" value="1"/>
</dbReference>
<keyword evidence="7" id="KW-1185">Reference proteome</keyword>
<evidence type="ECO:0000313" key="7">
    <source>
        <dbReference type="Proteomes" id="UP000828390"/>
    </source>
</evidence>
<accession>A0A9D4MAG6</accession>
<evidence type="ECO:0000313" key="6">
    <source>
        <dbReference type="EMBL" id="KAH3873755.1"/>
    </source>
</evidence>
<dbReference type="Proteomes" id="UP000828390">
    <property type="component" value="Unassembled WGS sequence"/>
</dbReference>
<dbReference type="PANTHER" id="PTHR22791:SF6">
    <property type="entry name" value="RING-TYPE DOMAIN-CONTAINING PROTEIN"/>
    <property type="match status" value="1"/>
</dbReference>
<dbReference type="EMBL" id="JAIWYP010000002">
    <property type="protein sequence ID" value="KAH3873755.1"/>
    <property type="molecule type" value="Genomic_DNA"/>
</dbReference>
<dbReference type="InterPro" id="IPR017907">
    <property type="entry name" value="Znf_RING_CS"/>
</dbReference>
<dbReference type="InterPro" id="IPR027370">
    <property type="entry name" value="Znf-RING_euk"/>
</dbReference>
<dbReference type="SMART" id="SM00184">
    <property type="entry name" value="RING"/>
    <property type="match status" value="1"/>
</dbReference>
<dbReference type="PROSITE" id="PS50089">
    <property type="entry name" value="ZF_RING_2"/>
    <property type="match status" value="1"/>
</dbReference>
<sequence>MLTNSMASNVDNDVLVTISGSYLDCQICMDRFDSPRILQCQHNLCKVCLHALAWKHCLKPGSNVVQKSSFPCPSCRRECKLGKAGEMMTNDKLLKRFPENRLLRLLREGKVNSTPLNTDEKIIGEKTTPCKRNVIIEKVMDADRQVNEEKNIFEKKRVKNRQNTSSSAMKDSAWKSDFVLTRCFMYVHFLRCILKFFYEYNKSMILSASNQNKELRHRANTYALVTGLVEVCHEIRSLPETKPVVPDVGAIADTILSLEETIAQFPFEVVFYNNMSAFEQTFLTKILMDKEENKTLFSKILYSLKAISANTVKMVLVWPLKIMMMYKRYFS</sequence>
<dbReference type="SUPFAM" id="SSF57850">
    <property type="entry name" value="RING/U-box"/>
    <property type="match status" value="1"/>
</dbReference>